<evidence type="ECO:0000313" key="4">
    <source>
        <dbReference type="Proteomes" id="UP000650524"/>
    </source>
</evidence>
<dbReference type="Pfam" id="PF02754">
    <property type="entry name" value="CCG"/>
    <property type="match status" value="2"/>
</dbReference>
<evidence type="ECO:0000256" key="1">
    <source>
        <dbReference type="ARBA" id="ARBA00023002"/>
    </source>
</evidence>
<dbReference type="PANTHER" id="PTHR42947">
    <property type="entry name" value="COB--COM HETERODISULFIDE REDUCTASE SUBUNIT B 1"/>
    <property type="match status" value="1"/>
</dbReference>
<dbReference type="AlphaFoldDB" id="A0A8J6MZP6"/>
<name>A0A8J6MZP6_9DELT</name>
<dbReference type="EMBL" id="JACNJD010000184">
    <property type="protein sequence ID" value="MBC8177061.1"/>
    <property type="molecule type" value="Genomic_DNA"/>
</dbReference>
<dbReference type="Proteomes" id="UP000650524">
    <property type="component" value="Unassembled WGS sequence"/>
</dbReference>
<evidence type="ECO:0000313" key="3">
    <source>
        <dbReference type="EMBL" id="MBC8177061.1"/>
    </source>
</evidence>
<dbReference type="PANTHER" id="PTHR42947:SF1">
    <property type="entry name" value="COB--COM HETERODISULFIDE REDUCTASE SUBUNIT B 1"/>
    <property type="match status" value="1"/>
</dbReference>
<protein>
    <recommendedName>
        <fullName evidence="2">Cysteine-rich domain-containing protein</fullName>
    </recommendedName>
</protein>
<organism evidence="3 4">
    <name type="scientific">Candidatus Desulfacyla euxinica</name>
    <dbReference type="NCBI Taxonomy" id="2841693"/>
    <lineage>
        <taxon>Bacteria</taxon>
        <taxon>Deltaproteobacteria</taxon>
        <taxon>Candidatus Desulfacyla</taxon>
    </lineage>
</organism>
<sequence>MTYAFFLGCTIPARSRGYEMSSRKVAEKLDFELRDMKEFICCGYPMKASDKVSSELMGAYNLSLAERNGLDVCTLCSSCASYLTEVAYHLAEEGPKRDEVNKQLSRLGLEYKGGVKVRHFVRVLYEEVEPKEIKKHFKRDLEDLKIAIHYGCHYLKPSGIYENFDSADYPKSIEKLVSMTGARVINYAGEQNCCGGPLLPIDEKTALSLAKEKLDAVFDVGADALCVVCPFCSVMYDSNQKTMLSGSGTNFGLPVLYLTQLLGLAMGFGKKELGLNMNVVKTKELLKKYFI</sequence>
<dbReference type="Gene3D" id="1.20.1050.140">
    <property type="match status" value="1"/>
</dbReference>
<evidence type="ECO:0000259" key="2">
    <source>
        <dbReference type="Pfam" id="PF02754"/>
    </source>
</evidence>
<feature type="domain" description="Cysteine-rich" evidence="2">
    <location>
        <begin position="146"/>
        <end position="235"/>
    </location>
</feature>
<dbReference type="GO" id="GO:0016491">
    <property type="term" value="F:oxidoreductase activity"/>
    <property type="evidence" value="ECO:0007669"/>
    <property type="project" value="UniProtKB-KW"/>
</dbReference>
<proteinExistence type="predicted"/>
<keyword evidence="1" id="KW-0560">Oxidoreductase</keyword>
<dbReference type="InterPro" id="IPR004017">
    <property type="entry name" value="Cys_rich_dom"/>
</dbReference>
<comment type="caution">
    <text evidence="3">The sequence shown here is derived from an EMBL/GenBank/DDBJ whole genome shotgun (WGS) entry which is preliminary data.</text>
</comment>
<gene>
    <name evidence="3" type="ORF">H8E19_06605</name>
</gene>
<dbReference type="Gene3D" id="3.40.50.11810">
    <property type="match status" value="1"/>
</dbReference>
<accession>A0A8J6MZP6</accession>
<reference evidence="3 4" key="1">
    <citation type="submission" date="2020-08" db="EMBL/GenBank/DDBJ databases">
        <title>Bridging the membrane lipid divide: bacteria of the FCB group superphylum have the potential to synthesize archaeal ether lipids.</title>
        <authorList>
            <person name="Villanueva L."/>
            <person name="Von Meijenfeldt F.A.B."/>
            <person name="Westbye A.B."/>
            <person name="Yadav S."/>
            <person name="Hopmans E.C."/>
            <person name="Dutilh B.E."/>
            <person name="Sinninghe Damste J.S."/>
        </authorList>
    </citation>
    <scope>NUCLEOTIDE SEQUENCE [LARGE SCALE GENOMIC DNA]</scope>
    <source>
        <strain evidence="3">NIOZ-UU27</strain>
    </source>
</reference>
<dbReference type="InterPro" id="IPR051278">
    <property type="entry name" value="HdrB/HdrD_reductase"/>
</dbReference>
<feature type="domain" description="Cysteine-rich" evidence="2">
    <location>
        <begin position="3"/>
        <end position="82"/>
    </location>
</feature>